<name>A0A9P5SJY8_9FUNG</name>
<dbReference type="InterPro" id="IPR032474">
    <property type="entry name" value="Argonaute_N"/>
</dbReference>
<dbReference type="Proteomes" id="UP000696485">
    <property type="component" value="Unassembled WGS sequence"/>
</dbReference>
<protein>
    <recommendedName>
        <fullName evidence="7">Piwi domain-containing protein</fullName>
    </recommendedName>
</protein>
<dbReference type="InterPro" id="IPR036085">
    <property type="entry name" value="PAZ_dom_sf"/>
</dbReference>
<evidence type="ECO:0000256" key="1">
    <source>
        <dbReference type="RuleBase" id="RU361178"/>
    </source>
</evidence>
<dbReference type="Gene3D" id="3.30.420.10">
    <property type="entry name" value="Ribonuclease H-like superfamily/Ribonuclease H"/>
    <property type="match status" value="1"/>
</dbReference>
<comment type="similarity">
    <text evidence="1">Belongs to the argonaute family.</text>
</comment>
<dbReference type="AlphaFoldDB" id="A0A9P5SJY8"/>
<keyword evidence="6" id="KW-1185">Reference proteome</keyword>
<dbReference type="SMART" id="SM01163">
    <property type="entry name" value="DUF1785"/>
    <property type="match status" value="1"/>
</dbReference>
<evidence type="ECO:0000259" key="4">
    <source>
        <dbReference type="PROSITE" id="PS50822"/>
    </source>
</evidence>
<dbReference type="InterPro" id="IPR036397">
    <property type="entry name" value="RNaseH_sf"/>
</dbReference>
<dbReference type="SUPFAM" id="SSF53098">
    <property type="entry name" value="Ribonuclease H-like"/>
    <property type="match status" value="1"/>
</dbReference>
<gene>
    <name evidence="5" type="ORF">BG006_005474</name>
</gene>
<dbReference type="Pfam" id="PF16487">
    <property type="entry name" value="ArgoMid"/>
    <property type="match status" value="1"/>
</dbReference>
<comment type="caution">
    <text evidence="5">The sequence shown here is derived from an EMBL/GenBank/DDBJ whole genome shotgun (WGS) entry which is preliminary data.</text>
</comment>
<dbReference type="Pfam" id="PF16488">
    <property type="entry name" value="ArgoL2"/>
    <property type="match status" value="1"/>
</dbReference>
<dbReference type="InterPro" id="IPR032472">
    <property type="entry name" value="ArgoL2"/>
</dbReference>
<dbReference type="EMBL" id="JAAAUY010000308">
    <property type="protein sequence ID" value="KAF9331666.1"/>
    <property type="molecule type" value="Genomic_DNA"/>
</dbReference>
<sequence>MSSLQLTEFVKRPSAGRSGKMVNVRCNFFEVTKLPTVVTHYDISISCDMPPPVNRRIFEQLVKSYRASDLGGVLPVFDGRRNLFSTKELPFESRTFDVTLNTDFVPRSNRPIPVFKVKIKKVATINLEELQRFLNGKAALSNNCLTAIMSLNILIHHQPAMLYATFGRSFYTPHGSQTLAGSLEVWQGFYQSVRPTTGKMMVNVDVTATAFFQGIPLLEMVVKILGLRSLDDLRRPTPPLNWIKVERAIKQLRITVTHREKSTRSFKITGLTEKSALDETFKCQIHPTDPEASPEEEVISIVTYFKNAYNRVLNFPMLRCVRVGKVVLPMEVCKVIPGQRYPKKLDEAQTADMIKFTSKNPVTRANTIKNGLQILDFDNNEHLKEAGMKVSNEMVVVPARVLPAPTVCYHPSSRESSFKPKDGAWNLRDKKLIQGGTLGSWGVLVFGTERDCSRVVLQGFIRELILTCQDTGMNVVNREPPVNYANPHGDIEAALKGIWMKAGNMVKSMPQLIVCILPNTGTPLYAKIKRVTDTVIGVSSQCMQMKHVHMAKKQYCANVCLKMNVKIGGANVQLSSGMLDFVTTRPTVIIGVDVTHPHPSDNTHPSIAAAVASLDNRAARYATAVRVQKARTETVADLSNMTIELLKKYYQACGQKPERILVYRDGVSEGQFSTMLKTEVASIRAGCHRLEANYNPKVTYVVVQKRHHARFFPMNSQSADRSGNCQPGTCVDTTIVHPFEFDFYIQSHAGLLGTSRPTHYQVLQDDNNFTSDDLQCLTYNLCHLFARATRTVSIVPAVYYAHIVAARARFHAKGEHWSDNQSTESGTGPDMTTYAAVKPELDKGKDLYHTS</sequence>
<dbReference type="Pfam" id="PF02170">
    <property type="entry name" value="PAZ"/>
    <property type="match status" value="1"/>
</dbReference>
<dbReference type="InterPro" id="IPR032473">
    <property type="entry name" value="Argonaute_Mid_dom"/>
</dbReference>
<dbReference type="CDD" id="cd02846">
    <property type="entry name" value="PAZ_argonaute_like"/>
    <property type="match status" value="1"/>
</dbReference>
<dbReference type="SMART" id="SM00950">
    <property type="entry name" value="Piwi"/>
    <property type="match status" value="1"/>
</dbReference>
<dbReference type="Gene3D" id="3.40.50.2300">
    <property type="match status" value="1"/>
</dbReference>
<accession>A0A9P5SJY8</accession>
<dbReference type="InterPro" id="IPR012337">
    <property type="entry name" value="RNaseH-like_sf"/>
</dbReference>
<feature type="region of interest" description="Disordered" evidence="2">
    <location>
        <begin position="815"/>
        <end position="835"/>
    </location>
</feature>
<feature type="domain" description="PAZ" evidence="3">
    <location>
        <begin position="216"/>
        <end position="337"/>
    </location>
</feature>
<dbReference type="Pfam" id="PF08699">
    <property type="entry name" value="ArgoL1"/>
    <property type="match status" value="1"/>
</dbReference>
<dbReference type="Pfam" id="PF02171">
    <property type="entry name" value="Piwi"/>
    <property type="match status" value="1"/>
</dbReference>
<dbReference type="InterPro" id="IPR003165">
    <property type="entry name" value="Piwi"/>
</dbReference>
<feature type="domain" description="Piwi" evidence="4">
    <location>
        <begin position="512"/>
        <end position="813"/>
    </location>
</feature>
<dbReference type="PROSITE" id="PS50822">
    <property type="entry name" value="PIWI"/>
    <property type="match status" value="1"/>
</dbReference>
<organism evidence="5 6">
    <name type="scientific">Podila minutissima</name>
    <dbReference type="NCBI Taxonomy" id="64525"/>
    <lineage>
        <taxon>Eukaryota</taxon>
        <taxon>Fungi</taxon>
        <taxon>Fungi incertae sedis</taxon>
        <taxon>Mucoromycota</taxon>
        <taxon>Mortierellomycotina</taxon>
        <taxon>Mortierellomycetes</taxon>
        <taxon>Mortierellales</taxon>
        <taxon>Mortierellaceae</taxon>
        <taxon>Podila</taxon>
    </lineage>
</organism>
<dbReference type="GO" id="GO:0003723">
    <property type="term" value="F:RNA binding"/>
    <property type="evidence" value="ECO:0007669"/>
    <property type="project" value="InterPro"/>
</dbReference>
<dbReference type="SMART" id="SM00949">
    <property type="entry name" value="PAZ"/>
    <property type="match status" value="1"/>
</dbReference>
<dbReference type="SUPFAM" id="SSF101690">
    <property type="entry name" value="PAZ domain"/>
    <property type="match status" value="1"/>
</dbReference>
<dbReference type="Gene3D" id="2.170.260.10">
    <property type="entry name" value="paz domain"/>
    <property type="match status" value="1"/>
</dbReference>
<reference evidence="5" key="1">
    <citation type="journal article" date="2020" name="Fungal Divers.">
        <title>Resolving the Mortierellaceae phylogeny through synthesis of multi-gene phylogenetics and phylogenomics.</title>
        <authorList>
            <person name="Vandepol N."/>
            <person name="Liber J."/>
            <person name="Desiro A."/>
            <person name="Na H."/>
            <person name="Kennedy M."/>
            <person name="Barry K."/>
            <person name="Grigoriev I.V."/>
            <person name="Miller A.N."/>
            <person name="O'Donnell K."/>
            <person name="Stajich J.E."/>
            <person name="Bonito G."/>
        </authorList>
    </citation>
    <scope>NUCLEOTIDE SEQUENCE</scope>
    <source>
        <strain evidence="5">NVP1</strain>
    </source>
</reference>
<dbReference type="Pfam" id="PF16486">
    <property type="entry name" value="ArgoN"/>
    <property type="match status" value="1"/>
</dbReference>
<dbReference type="PROSITE" id="PS50821">
    <property type="entry name" value="PAZ"/>
    <property type="match status" value="1"/>
</dbReference>
<proteinExistence type="inferred from homology"/>
<evidence type="ECO:0000313" key="6">
    <source>
        <dbReference type="Proteomes" id="UP000696485"/>
    </source>
</evidence>
<evidence type="ECO:0000313" key="5">
    <source>
        <dbReference type="EMBL" id="KAF9331666.1"/>
    </source>
</evidence>
<evidence type="ECO:0000259" key="3">
    <source>
        <dbReference type="PROSITE" id="PS50821"/>
    </source>
</evidence>
<dbReference type="CDD" id="cd04657">
    <property type="entry name" value="Piwi_ago-like"/>
    <property type="match status" value="1"/>
</dbReference>
<dbReference type="InterPro" id="IPR003100">
    <property type="entry name" value="PAZ_dom"/>
</dbReference>
<evidence type="ECO:0000256" key="2">
    <source>
        <dbReference type="SAM" id="MobiDB-lite"/>
    </source>
</evidence>
<dbReference type="InterPro" id="IPR014811">
    <property type="entry name" value="ArgoL1"/>
</dbReference>
<dbReference type="InterPro" id="IPR045246">
    <property type="entry name" value="Piwi_ago-like"/>
</dbReference>
<evidence type="ECO:0008006" key="7">
    <source>
        <dbReference type="Google" id="ProtNLM"/>
    </source>
</evidence>
<dbReference type="PANTHER" id="PTHR22891">
    <property type="entry name" value="EUKARYOTIC TRANSLATION INITIATION FACTOR 2C"/>
    <property type="match status" value="1"/>
</dbReference>